<gene>
    <name evidence="4" type="ORF">Rsub_08806</name>
</gene>
<dbReference type="Proteomes" id="UP000247498">
    <property type="component" value="Unassembled WGS sequence"/>
</dbReference>
<evidence type="ECO:0000256" key="1">
    <source>
        <dbReference type="SAM" id="MobiDB-lite"/>
    </source>
</evidence>
<evidence type="ECO:0000313" key="5">
    <source>
        <dbReference type="Proteomes" id="UP000247498"/>
    </source>
</evidence>
<dbReference type="AlphaFoldDB" id="A0A2V0P801"/>
<reference evidence="4 5" key="1">
    <citation type="journal article" date="2018" name="Sci. Rep.">
        <title>Raphidocelis subcapitata (=Pseudokirchneriella subcapitata) provides an insight into genome evolution and environmental adaptations in the Sphaeropleales.</title>
        <authorList>
            <person name="Suzuki S."/>
            <person name="Yamaguchi H."/>
            <person name="Nakajima N."/>
            <person name="Kawachi M."/>
        </authorList>
    </citation>
    <scope>NUCLEOTIDE SEQUENCE [LARGE SCALE GENOMIC DNA]</scope>
    <source>
        <strain evidence="4 5">NIES-35</strain>
    </source>
</reference>
<dbReference type="Pfam" id="PF00249">
    <property type="entry name" value="Myb_DNA-binding"/>
    <property type="match status" value="2"/>
</dbReference>
<dbReference type="InterPro" id="IPR050560">
    <property type="entry name" value="MYB_TF"/>
</dbReference>
<protein>
    <submittedName>
        <fullName evidence="4">Uncharacterized protein</fullName>
    </submittedName>
</protein>
<feature type="domain" description="Myb-like" evidence="2">
    <location>
        <begin position="4"/>
        <end position="55"/>
    </location>
</feature>
<dbReference type="GO" id="GO:0000981">
    <property type="term" value="F:DNA-binding transcription factor activity, RNA polymerase II-specific"/>
    <property type="evidence" value="ECO:0007669"/>
    <property type="project" value="TreeGrafter"/>
</dbReference>
<evidence type="ECO:0000313" key="4">
    <source>
        <dbReference type="EMBL" id="GBF95991.1"/>
    </source>
</evidence>
<dbReference type="InterPro" id="IPR001005">
    <property type="entry name" value="SANT/Myb"/>
</dbReference>
<dbReference type="InterPro" id="IPR017930">
    <property type="entry name" value="Myb_dom"/>
</dbReference>
<proteinExistence type="predicted"/>
<dbReference type="EMBL" id="BDRX01000073">
    <property type="protein sequence ID" value="GBF95991.1"/>
    <property type="molecule type" value="Genomic_DNA"/>
</dbReference>
<dbReference type="InParanoid" id="A0A2V0P801"/>
<comment type="caution">
    <text evidence="4">The sequence shown here is derived from an EMBL/GenBank/DDBJ whole genome shotgun (WGS) entry which is preliminary data.</text>
</comment>
<evidence type="ECO:0000259" key="3">
    <source>
        <dbReference type="PROSITE" id="PS51294"/>
    </source>
</evidence>
<dbReference type="PANTHER" id="PTHR45614:SF25">
    <property type="entry name" value="MYB PROTEIN"/>
    <property type="match status" value="1"/>
</dbReference>
<feature type="region of interest" description="Disordered" evidence="1">
    <location>
        <begin position="202"/>
        <end position="229"/>
    </location>
</feature>
<evidence type="ECO:0000259" key="2">
    <source>
        <dbReference type="PROSITE" id="PS50090"/>
    </source>
</evidence>
<dbReference type="SMART" id="SM00717">
    <property type="entry name" value="SANT"/>
    <property type="match status" value="2"/>
</dbReference>
<dbReference type="GO" id="GO:0005634">
    <property type="term" value="C:nucleus"/>
    <property type="evidence" value="ECO:0007669"/>
    <property type="project" value="TreeGrafter"/>
</dbReference>
<dbReference type="CDD" id="cd00167">
    <property type="entry name" value="SANT"/>
    <property type="match status" value="2"/>
</dbReference>
<keyword evidence="5" id="KW-1185">Reference proteome</keyword>
<dbReference type="SUPFAM" id="SSF46689">
    <property type="entry name" value="Homeodomain-like"/>
    <property type="match status" value="1"/>
</dbReference>
<dbReference type="OrthoDB" id="2143914at2759"/>
<dbReference type="Gene3D" id="1.10.10.60">
    <property type="entry name" value="Homeodomain-like"/>
    <property type="match status" value="2"/>
</dbReference>
<dbReference type="PROSITE" id="PS51294">
    <property type="entry name" value="HTH_MYB"/>
    <property type="match status" value="2"/>
</dbReference>
<dbReference type="PANTHER" id="PTHR45614">
    <property type="entry name" value="MYB PROTEIN-RELATED"/>
    <property type="match status" value="1"/>
</dbReference>
<feature type="domain" description="HTH myb-type" evidence="3">
    <location>
        <begin position="63"/>
        <end position="113"/>
    </location>
</feature>
<name>A0A2V0P801_9CHLO</name>
<accession>A0A2V0P801</accession>
<feature type="region of interest" description="Disordered" evidence="1">
    <location>
        <begin position="467"/>
        <end position="489"/>
    </location>
</feature>
<feature type="domain" description="HTH myb-type" evidence="3">
    <location>
        <begin position="4"/>
        <end position="59"/>
    </location>
</feature>
<dbReference type="GO" id="GO:0000978">
    <property type="term" value="F:RNA polymerase II cis-regulatory region sequence-specific DNA binding"/>
    <property type="evidence" value="ECO:0007669"/>
    <property type="project" value="TreeGrafter"/>
</dbReference>
<dbReference type="InterPro" id="IPR009057">
    <property type="entry name" value="Homeodomain-like_sf"/>
</dbReference>
<organism evidence="4 5">
    <name type="scientific">Raphidocelis subcapitata</name>
    <dbReference type="NCBI Taxonomy" id="307507"/>
    <lineage>
        <taxon>Eukaryota</taxon>
        <taxon>Viridiplantae</taxon>
        <taxon>Chlorophyta</taxon>
        <taxon>core chlorophytes</taxon>
        <taxon>Chlorophyceae</taxon>
        <taxon>CS clade</taxon>
        <taxon>Sphaeropleales</taxon>
        <taxon>Selenastraceae</taxon>
        <taxon>Raphidocelis</taxon>
    </lineage>
</organism>
<sequence>MHLNNTQSRSAWTEQEDDLLRAAVAKYGDRAWATVATDVPGRSSKSCSDRWRNFLSPDIEHPRKSPFSEWEVAVVVQAQHRYGNNWKAISMLLPGRTNRAVKNLFVGNLKWGARLPEIQNRCARCGTPLEDLLEVSPDYPGGPVKERPGQAMGGMPRLGVPSPLGAASTSSAGSAWASDATDAQLMGIAGAHPIGGHHAAALRRPREGADSGSPSLGTPKGPLKRRRMSPGLHSLGAEEAPLAFPIGALSPPAGLAPVSTGVVGGHCSDSDYGTPAHAGPRYFPHPQQQLHGHMAHMAGPSPLQLTGACGLGASGSYSVGTPTSAAAAAAAAAVGTPVSPGSEATAGGLPLASPATAATSAPAPLLGHSSHDSVALARMMESFLGEDDELLLDAALGRALLGSPTSSPLLAARLSGGGGWAAQYAQAHPQVQAQAQLLQQHQQQQQQQAMQQQQQAMQQQQQKAMLQQQQQQQHQPAWWDAEAAPAAAPPSVQQQPAAMRALCAQLQQENAMLMQRVHSLQERLHGTPPAEPIGAAGQSGACWLPAGGTAAPLLPTL</sequence>
<dbReference type="PROSITE" id="PS50090">
    <property type="entry name" value="MYB_LIKE"/>
    <property type="match status" value="1"/>
</dbReference>